<sequence length="135" mass="14414">MALVQIPQLAHIKPPVTYVDPDQIVALFTPNQHPGCAELHLNVRDANGDRRRVFANLTVAAANVAYGPFVPVELNRVSNSTPTDFHVRASAIVELRPRPDGKAELLLTNGDEHTITPPAYAALVALLAAPAAVGI</sequence>
<keyword evidence="2" id="KW-1185">Reference proteome</keyword>
<dbReference type="EMBL" id="CP002602">
    <property type="protein sequence ID" value="AEA65699.1"/>
    <property type="molecule type" value="Genomic_DNA"/>
</dbReference>
<keyword evidence="1" id="KW-0614">Plasmid</keyword>
<dbReference type="AlphaFoldDB" id="F2LS40"/>
<evidence type="ECO:0000313" key="2">
    <source>
        <dbReference type="Proteomes" id="UP000008316"/>
    </source>
</evidence>
<gene>
    <name evidence="1" type="ordered locus">bgla_2p1070</name>
</gene>
<dbReference type="KEGG" id="bgd:bgla_2p1070"/>
<reference evidence="1 2" key="1">
    <citation type="journal article" date="2011" name="J. Bacteriol.">
        <title>Complete genome sequence of Burkholderia gladioli BSR3.</title>
        <authorList>
            <person name="Seo Y.S."/>
            <person name="Lim J."/>
            <person name="Choi B.S."/>
            <person name="Kim H."/>
            <person name="Goo E."/>
            <person name="Lee B."/>
            <person name="Lim J.S."/>
            <person name="Choi I.Y."/>
            <person name="Moon J.S."/>
            <person name="Kim J."/>
            <person name="Hwang I."/>
        </authorList>
    </citation>
    <scope>NUCLEOTIDE SEQUENCE [LARGE SCALE GENOMIC DNA]</scope>
    <source>
        <strain evidence="1 2">BSR3</strain>
        <plasmid evidence="1">bgla_2p</plasmid>
    </source>
</reference>
<proteinExistence type="predicted"/>
<geneLocation type="plasmid" evidence="1 2">
    <name>bgla_2p</name>
</geneLocation>
<dbReference type="RefSeq" id="WP_013691834.1">
    <property type="nucleotide sequence ID" value="NC_015377.1"/>
</dbReference>
<evidence type="ECO:0000313" key="1">
    <source>
        <dbReference type="EMBL" id="AEA65699.1"/>
    </source>
</evidence>
<dbReference type="HOGENOM" id="CLU_1812184_0_0_4"/>
<organism evidence="1 2">
    <name type="scientific">Burkholderia gladioli (strain BSR3)</name>
    <dbReference type="NCBI Taxonomy" id="999541"/>
    <lineage>
        <taxon>Bacteria</taxon>
        <taxon>Pseudomonadati</taxon>
        <taxon>Pseudomonadota</taxon>
        <taxon>Betaproteobacteria</taxon>
        <taxon>Burkholderiales</taxon>
        <taxon>Burkholderiaceae</taxon>
        <taxon>Burkholderia</taxon>
    </lineage>
</organism>
<dbReference type="Proteomes" id="UP000008316">
    <property type="component" value="Plasmid bgla_2p"/>
</dbReference>
<protein>
    <submittedName>
        <fullName evidence="1">Uncharacterized protein</fullName>
    </submittedName>
</protein>
<accession>F2LS40</accession>
<name>F2LS40_BURGS</name>
<dbReference type="eggNOG" id="ENOG50301FH">
    <property type="taxonomic scope" value="Bacteria"/>
</dbReference>